<keyword evidence="1" id="KW-0732">Signal</keyword>
<accession>A0ABN9N6U9</accession>
<sequence length="186" mass="19281">MNMRKIVVVGGFAAGAAFVLAPLASADPAPVTDPLAPLVSSEIGSMNFLFGTDTFLAGVPASDINTPAGDFDTIKSAAIPTVQDDGKTLFDYLVYGLNPTLAGLATDPGAYNVYNGAMVPFDDGINSLLFAMMNGGDKLDWDSGDLFGGTSAMTIADNADNGWMEASSYFQFALGDLLGYFGIFSA</sequence>
<evidence type="ECO:0000256" key="1">
    <source>
        <dbReference type="SAM" id="SignalP"/>
    </source>
</evidence>
<evidence type="ECO:0000313" key="2">
    <source>
        <dbReference type="EMBL" id="CAJ1501507.1"/>
    </source>
</evidence>
<dbReference type="RefSeq" id="WP_308486286.1">
    <property type="nucleotide sequence ID" value="NZ_OY726398.1"/>
</dbReference>
<name>A0ABN9N6U9_9MYCO</name>
<evidence type="ECO:0008006" key="4">
    <source>
        <dbReference type="Google" id="ProtNLM"/>
    </source>
</evidence>
<protein>
    <recommendedName>
        <fullName evidence="4">PE family protein</fullName>
    </recommendedName>
</protein>
<reference evidence="2 3" key="1">
    <citation type="submission" date="2023-08" db="EMBL/GenBank/DDBJ databases">
        <authorList>
            <person name="Folkvardsen B D."/>
            <person name="Norman A."/>
        </authorList>
    </citation>
    <scope>NUCLEOTIDE SEQUENCE [LARGE SCALE GENOMIC DNA]</scope>
    <source>
        <strain evidence="2 3">Mu0102</strain>
    </source>
</reference>
<keyword evidence="3" id="KW-1185">Reference proteome</keyword>
<feature type="signal peptide" evidence="1">
    <location>
        <begin position="1"/>
        <end position="26"/>
    </location>
</feature>
<dbReference type="Proteomes" id="UP001190464">
    <property type="component" value="Chromosome"/>
</dbReference>
<dbReference type="EMBL" id="OY726398">
    <property type="protein sequence ID" value="CAJ1501507.1"/>
    <property type="molecule type" value="Genomic_DNA"/>
</dbReference>
<proteinExistence type="predicted"/>
<feature type="chain" id="PRO_5047200093" description="PE family protein" evidence="1">
    <location>
        <begin position="27"/>
        <end position="186"/>
    </location>
</feature>
<organism evidence="2 3">
    <name type="scientific">[Mycobacterium] holstebronense</name>
    <dbReference type="NCBI Taxonomy" id="3064288"/>
    <lineage>
        <taxon>Bacteria</taxon>
        <taxon>Bacillati</taxon>
        <taxon>Actinomycetota</taxon>
        <taxon>Actinomycetes</taxon>
        <taxon>Mycobacteriales</taxon>
        <taxon>Mycobacteriaceae</taxon>
        <taxon>Mycolicibacterium</taxon>
    </lineage>
</organism>
<evidence type="ECO:0000313" key="3">
    <source>
        <dbReference type="Proteomes" id="UP001190464"/>
    </source>
</evidence>
<gene>
    <name evidence="2" type="ORF">MU0102_001503</name>
</gene>